<protein>
    <submittedName>
        <fullName evidence="4">Response regulator</fullName>
    </submittedName>
</protein>
<reference evidence="4 5" key="1">
    <citation type="submission" date="2016-11" db="EMBL/GenBank/DDBJ databases">
        <title>Draft Genome Sequences of Nine Cyanobacterial Strains from Diverse Habitats.</title>
        <authorList>
            <person name="Zhu T."/>
            <person name="Hou S."/>
            <person name="Lu X."/>
            <person name="Hess W.R."/>
        </authorList>
    </citation>
    <scope>NUCLEOTIDE SEQUENCE [LARGE SCALE GENOMIC DNA]</scope>
    <source>
        <strain evidence="4 5">NIES-592</strain>
    </source>
</reference>
<dbReference type="GO" id="GO:0000160">
    <property type="term" value="P:phosphorelay signal transduction system"/>
    <property type="evidence" value="ECO:0007669"/>
    <property type="project" value="InterPro"/>
</dbReference>
<comment type="caution">
    <text evidence="4">The sequence shown here is derived from an EMBL/GenBank/DDBJ whole genome shotgun (WGS) entry which is preliminary data.</text>
</comment>
<evidence type="ECO:0000313" key="5">
    <source>
        <dbReference type="Proteomes" id="UP000186391"/>
    </source>
</evidence>
<dbReference type="Gene3D" id="3.40.50.2300">
    <property type="match status" value="1"/>
</dbReference>
<proteinExistence type="predicted"/>
<dbReference type="RefSeq" id="WP_016870280.1">
    <property type="nucleotide sequence ID" value="NZ_MRCA01000003.1"/>
</dbReference>
<gene>
    <name evidence="4" type="ORF">NIES592_08850</name>
</gene>
<dbReference type="AlphaFoldDB" id="A0A1U7H1U5"/>
<name>A0A1U7H1U5_9CYAN</name>
<accession>A0A1U7H1U5</accession>
<evidence type="ECO:0000256" key="2">
    <source>
        <dbReference type="PROSITE-ProRule" id="PRU00169"/>
    </source>
</evidence>
<organism evidence="4 5">
    <name type="scientific">Fischerella major NIES-592</name>
    <dbReference type="NCBI Taxonomy" id="210994"/>
    <lineage>
        <taxon>Bacteria</taxon>
        <taxon>Bacillati</taxon>
        <taxon>Cyanobacteriota</taxon>
        <taxon>Cyanophyceae</taxon>
        <taxon>Nostocales</taxon>
        <taxon>Hapalosiphonaceae</taxon>
        <taxon>Fischerella</taxon>
    </lineage>
</organism>
<dbReference type="InterPro" id="IPR001789">
    <property type="entry name" value="Sig_transdc_resp-reg_receiver"/>
</dbReference>
<dbReference type="PANTHER" id="PTHR44591">
    <property type="entry name" value="STRESS RESPONSE REGULATOR PROTEIN 1"/>
    <property type="match status" value="1"/>
</dbReference>
<evidence type="ECO:0000256" key="1">
    <source>
        <dbReference type="ARBA" id="ARBA00022553"/>
    </source>
</evidence>
<dbReference type="InterPro" id="IPR011006">
    <property type="entry name" value="CheY-like_superfamily"/>
</dbReference>
<dbReference type="SMART" id="SM00448">
    <property type="entry name" value="REC"/>
    <property type="match status" value="1"/>
</dbReference>
<keyword evidence="1 2" id="KW-0597">Phosphoprotein</keyword>
<dbReference type="OrthoDB" id="512660at2"/>
<dbReference type="SUPFAM" id="SSF52172">
    <property type="entry name" value="CheY-like"/>
    <property type="match status" value="1"/>
</dbReference>
<evidence type="ECO:0000313" key="4">
    <source>
        <dbReference type="EMBL" id="OKH14972.1"/>
    </source>
</evidence>
<dbReference type="Pfam" id="PF00072">
    <property type="entry name" value="Response_reg"/>
    <property type="match status" value="1"/>
</dbReference>
<evidence type="ECO:0000259" key="3">
    <source>
        <dbReference type="PROSITE" id="PS50110"/>
    </source>
</evidence>
<keyword evidence="5" id="KW-1185">Reference proteome</keyword>
<dbReference type="PANTHER" id="PTHR44591:SF3">
    <property type="entry name" value="RESPONSE REGULATORY DOMAIN-CONTAINING PROTEIN"/>
    <property type="match status" value="1"/>
</dbReference>
<sequence length="132" mass="14557">MLNSNPNRCILLIDDEPDLCRIVKVTLERLKGWKILTAQTGQDGVTIAQTQPLDLILLDLSLPDGNGWEWLRTLKTNSVTRSIPVILFTASDPTDPNSTDNLGGNSADIAGVILKPFNVLQLADQIITQLHW</sequence>
<dbReference type="EMBL" id="MRCA01000003">
    <property type="protein sequence ID" value="OKH14972.1"/>
    <property type="molecule type" value="Genomic_DNA"/>
</dbReference>
<dbReference type="Proteomes" id="UP000186391">
    <property type="component" value="Unassembled WGS sequence"/>
</dbReference>
<dbReference type="InterPro" id="IPR050595">
    <property type="entry name" value="Bact_response_regulator"/>
</dbReference>
<dbReference type="PROSITE" id="PS50110">
    <property type="entry name" value="RESPONSE_REGULATORY"/>
    <property type="match status" value="1"/>
</dbReference>
<feature type="modified residue" description="4-aspartylphosphate" evidence="2">
    <location>
        <position position="59"/>
    </location>
</feature>
<feature type="domain" description="Response regulatory" evidence="3">
    <location>
        <begin position="9"/>
        <end position="130"/>
    </location>
</feature>